<dbReference type="EMBL" id="CAJNNW010036239">
    <property type="protein sequence ID" value="CAE8732803.1"/>
    <property type="molecule type" value="Genomic_DNA"/>
</dbReference>
<evidence type="ECO:0000259" key="3">
    <source>
        <dbReference type="PROSITE" id="PS51186"/>
    </source>
</evidence>
<feature type="compositionally biased region" description="Basic residues" evidence="1">
    <location>
        <begin position="422"/>
        <end position="433"/>
    </location>
</feature>
<gene>
    <name evidence="4" type="ORF">PGLA2088_LOCUS46566</name>
</gene>
<evidence type="ECO:0000256" key="2">
    <source>
        <dbReference type="SAM" id="SignalP"/>
    </source>
</evidence>
<evidence type="ECO:0000313" key="5">
    <source>
        <dbReference type="Proteomes" id="UP000626109"/>
    </source>
</evidence>
<comment type="caution">
    <text evidence="4">The sequence shown here is derived from an EMBL/GenBank/DDBJ whole genome shotgun (WGS) entry which is preliminary data.</text>
</comment>
<dbReference type="AlphaFoldDB" id="A0A813LMY1"/>
<reference evidence="4" key="1">
    <citation type="submission" date="2021-02" db="EMBL/GenBank/DDBJ databases">
        <authorList>
            <person name="Dougan E. K."/>
            <person name="Rhodes N."/>
            <person name="Thang M."/>
            <person name="Chan C."/>
        </authorList>
    </citation>
    <scope>NUCLEOTIDE SEQUENCE</scope>
</reference>
<feature type="region of interest" description="Disordered" evidence="1">
    <location>
        <begin position="295"/>
        <end position="322"/>
    </location>
</feature>
<accession>A0A813LMY1</accession>
<keyword evidence="2" id="KW-0732">Signal</keyword>
<dbReference type="CDD" id="cd04301">
    <property type="entry name" value="NAT_SF"/>
    <property type="match status" value="1"/>
</dbReference>
<dbReference type="SUPFAM" id="SSF55729">
    <property type="entry name" value="Acyl-CoA N-acyltransferases (Nat)"/>
    <property type="match status" value="1"/>
</dbReference>
<dbReference type="Gene3D" id="3.40.630.30">
    <property type="match status" value="1"/>
</dbReference>
<dbReference type="Pfam" id="PF13508">
    <property type="entry name" value="Acetyltransf_7"/>
    <property type="match status" value="1"/>
</dbReference>
<dbReference type="PROSITE" id="PS51186">
    <property type="entry name" value="GNAT"/>
    <property type="match status" value="1"/>
</dbReference>
<dbReference type="GO" id="GO:0016747">
    <property type="term" value="F:acyltransferase activity, transferring groups other than amino-acyl groups"/>
    <property type="evidence" value="ECO:0007669"/>
    <property type="project" value="InterPro"/>
</dbReference>
<evidence type="ECO:0000256" key="1">
    <source>
        <dbReference type="SAM" id="MobiDB-lite"/>
    </source>
</evidence>
<evidence type="ECO:0000313" key="4">
    <source>
        <dbReference type="EMBL" id="CAE8732803.1"/>
    </source>
</evidence>
<feature type="compositionally biased region" description="Basic and acidic residues" evidence="1">
    <location>
        <begin position="407"/>
        <end position="421"/>
    </location>
</feature>
<feature type="signal peptide" evidence="2">
    <location>
        <begin position="1"/>
        <end position="30"/>
    </location>
</feature>
<feature type="compositionally biased region" description="Acidic residues" evidence="1">
    <location>
        <begin position="295"/>
        <end position="321"/>
    </location>
</feature>
<dbReference type="Proteomes" id="UP000626109">
    <property type="component" value="Unassembled WGS sequence"/>
</dbReference>
<feature type="region of interest" description="Disordered" evidence="1">
    <location>
        <begin position="407"/>
        <end position="433"/>
    </location>
</feature>
<dbReference type="InterPro" id="IPR000182">
    <property type="entry name" value="GNAT_dom"/>
</dbReference>
<organism evidence="4 5">
    <name type="scientific">Polarella glacialis</name>
    <name type="common">Dinoflagellate</name>
    <dbReference type="NCBI Taxonomy" id="89957"/>
    <lineage>
        <taxon>Eukaryota</taxon>
        <taxon>Sar</taxon>
        <taxon>Alveolata</taxon>
        <taxon>Dinophyceae</taxon>
        <taxon>Suessiales</taxon>
        <taxon>Suessiaceae</taxon>
        <taxon>Polarella</taxon>
    </lineage>
</organism>
<protein>
    <recommendedName>
        <fullName evidence="3">N-acetyltransferase domain-containing protein</fullName>
    </recommendedName>
</protein>
<dbReference type="InterPro" id="IPR016181">
    <property type="entry name" value="Acyl_CoA_acyltransferase"/>
</dbReference>
<feature type="chain" id="PRO_5032706896" description="N-acetyltransferase domain-containing protein" evidence="2">
    <location>
        <begin position="31"/>
        <end position="433"/>
    </location>
</feature>
<proteinExistence type="predicted"/>
<sequence length="433" mass="48039">MGFRGQRAMGPLPAIATLASLAWLVQVAWEKASPAWVLPREFLPKQRSARLSASRVALHSVPLYRINGGDALLGRLSEETVQPLNEAGPLEIGLPEETDIGEVVELMQESFARILSKNRLGDWLGPIAGIANAYKAQGEIEEIYKGVAFRLDIRLSFPSLARPTKNDETVALVARAPSPTGRGQGPLVAYVELCMLVADGRKPEDDPATAPPNGEVREPYLSNLCVAPEYRQMGIGRALLHVAEDLVKYSWRNDKVYLHIDTYMPSRKLYESVGYQEVSPTGEDGQTHMFRDLGEISEEEEEPREDEAYATEDEEEDEDDDGVLRLSAGKEDAAESEDDMSEKEIWEGEDLEAEEDAAFSLSKEEADVVANALAEDEVEEEEELDAEVAFSLSQEEADVVASALRAERDPQFLAKQDPEGRKLKRQRKKAPER</sequence>
<name>A0A813LMY1_POLGL</name>
<feature type="domain" description="N-acetyltransferase" evidence="3">
    <location>
        <begin position="138"/>
        <end position="294"/>
    </location>
</feature>